<dbReference type="SUPFAM" id="SSF81301">
    <property type="entry name" value="Nucleotidyltransferase"/>
    <property type="match status" value="1"/>
</dbReference>
<dbReference type="PANTHER" id="PTHR34822">
    <property type="entry name" value="GRPB DOMAIN PROTEIN (AFU_ORTHOLOGUE AFUA_1G01530)"/>
    <property type="match status" value="1"/>
</dbReference>
<dbReference type="Pfam" id="PF04229">
    <property type="entry name" value="GrpB"/>
    <property type="match status" value="1"/>
</dbReference>
<dbReference type="EMBL" id="JBHUMQ010000039">
    <property type="protein sequence ID" value="MFD2695176.1"/>
    <property type="molecule type" value="Genomic_DNA"/>
</dbReference>
<dbReference type="InterPro" id="IPR043519">
    <property type="entry name" value="NT_sf"/>
</dbReference>
<reference evidence="2" key="1">
    <citation type="journal article" date="2019" name="Int. J. Syst. Evol. Microbiol.">
        <title>The Global Catalogue of Microorganisms (GCM) 10K type strain sequencing project: providing services to taxonomists for standard genome sequencing and annotation.</title>
        <authorList>
            <consortium name="The Broad Institute Genomics Platform"/>
            <consortium name="The Broad Institute Genome Sequencing Center for Infectious Disease"/>
            <person name="Wu L."/>
            <person name="Ma J."/>
        </authorList>
    </citation>
    <scope>NUCLEOTIDE SEQUENCE [LARGE SCALE GENOMIC DNA]</scope>
    <source>
        <strain evidence="2">TISTR 2466</strain>
    </source>
</reference>
<name>A0ABW5S6B4_9BACL</name>
<dbReference type="InterPro" id="IPR007344">
    <property type="entry name" value="GrpB/CoaE"/>
</dbReference>
<sequence>MAQKEIQVVPYNEGWVNEYKREAARIAPIIGANLHAIHHIGSTAIPGIAAKPTIDILAEVQRLDNVDPIQTRFSRLGYESFGEYGIRGRRYFVKKDGLGNHLIHLHVFEENTENVIRHLAFRDYLKTHDDDAAFYGQLKLELAKQFADDRESYSIGKSEACKRIEQIALQWWYDA</sequence>
<organism evidence="1 2">
    <name type="scientific">Sporolactobacillus shoreicorticis</name>
    <dbReference type="NCBI Taxonomy" id="1923877"/>
    <lineage>
        <taxon>Bacteria</taxon>
        <taxon>Bacillati</taxon>
        <taxon>Bacillota</taxon>
        <taxon>Bacilli</taxon>
        <taxon>Bacillales</taxon>
        <taxon>Sporolactobacillaceae</taxon>
        <taxon>Sporolactobacillus</taxon>
    </lineage>
</organism>
<protein>
    <submittedName>
        <fullName evidence="1">GrpB family protein</fullName>
    </submittedName>
</protein>
<keyword evidence="2" id="KW-1185">Reference proteome</keyword>
<dbReference type="Gene3D" id="3.30.460.10">
    <property type="entry name" value="Beta Polymerase, domain 2"/>
    <property type="match status" value="1"/>
</dbReference>
<evidence type="ECO:0000313" key="1">
    <source>
        <dbReference type="EMBL" id="MFD2695176.1"/>
    </source>
</evidence>
<comment type="caution">
    <text evidence="1">The sequence shown here is derived from an EMBL/GenBank/DDBJ whole genome shotgun (WGS) entry which is preliminary data.</text>
</comment>
<dbReference type="PANTHER" id="PTHR34822:SF1">
    <property type="entry name" value="GRPB FAMILY PROTEIN"/>
    <property type="match status" value="1"/>
</dbReference>
<proteinExistence type="predicted"/>
<evidence type="ECO:0000313" key="2">
    <source>
        <dbReference type="Proteomes" id="UP001597399"/>
    </source>
</evidence>
<gene>
    <name evidence="1" type="ORF">ACFSUE_16335</name>
</gene>
<accession>A0ABW5S6B4</accession>
<dbReference type="Proteomes" id="UP001597399">
    <property type="component" value="Unassembled WGS sequence"/>
</dbReference>
<dbReference type="RefSeq" id="WP_253060815.1">
    <property type="nucleotide sequence ID" value="NZ_JAMXWM010000007.1"/>
</dbReference>